<evidence type="ECO:0000313" key="10">
    <source>
        <dbReference type="EMBL" id="ACH46848.1"/>
    </source>
</evidence>
<evidence type="ECO:0000259" key="9">
    <source>
        <dbReference type="PROSITE" id="PS51161"/>
    </source>
</evidence>
<protein>
    <recommendedName>
        <fullName evidence="8">Ribonucleoside-diphosphate reductase</fullName>
        <ecNumber evidence="8">1.17.4.1</ecNumber>
    </recommendedName>
</protein>
<dbReference type="InterPro" id="IPR013346">
    <property type="entry name" value="NrdE_NrdA_C"/>
</dbReference>
<evidence type="ECO:0000256" key="5">
    <source>
        <dbReference type="ARBA" id="ARBA00023002"/>
    </source>
</evidence>
<evidence type="ECO:0000256" key="3">
    <source>
        <dbReference type="ARBA" id="ARBA00022741"/>
    </source>
</evidence>
<evidence type="ECO:0000256" key="1">
    <source>
        <dbReference type="ARBA" id="ARBA00010406"/>
    </source>
</evidence>
<dbReference type="GeneID" id="6804879"/>
<dbReference type="OrthoDB" id="2980at10239"/>
<comment type="similarity">
    <text evidence="1 8">Belongs to the ribonucleoside diphosphate reductase large chain family.</text>
</comment>
<feature type="domain" description="ATP-cone" evidence="9">
    <location>
        <begin position="1"/>
        <end position="92"/>
    </location>
</feature>
<dbReference type="RefSeq" id="YP_002154718.1">
    <property type="nucleotide sequence ID" value="NC_011183.1"/>
</dbReference>
<dbReference type="GO" id="GO:0005524">
    <property type="term" value="F:ATP binding"/>
    <property type="evidence" value="ECO:0007669"/>
    <property type="project" value="UniProtKB-UniRule"/>
</dbReference>
<name>B5LWI5_9PHYC</name>
<dbReference type="SUPFAM" id="SSF51998">
    <property type="entry name" value="PFL-like glycyl radical enzymes"/>
    <property type="match status" value="1"/>
</dbReference>
<evidence type="ECO:0000256" key="4">
    <source>
        <dbReference type="ARBA" id="ARBA00022840"/>
    </source>
</evidence>
<dbReference type="Pfam" id="PF03477">
    <property type="entry name" value="ATP-cone"/>
    <property type="match status" value="1"/>
</dbReference>
<dbReference type="InterPro" id="IPR008926">
    <property type="entry name" value="RNR_R1-su_N"/>
</dbReference>
<dbReference type="InterPro" id="IPR013509">
    <property type="entry name" value="RNR_lsu_N"/>
</dbReference>
<dbReference type="Pfam" id="PF02867">
    <property type="entry name" value="Ribonuc_red_lgC"/>
    <property type="match status" value="1"/>
</dbReference>
<keyword evidence="4 7" id="KW-0067">ATP-binding</keyword>
<dbReference type="KEGG" id="vg:6804879"/>
<dbReference type="PANTHER" id="PTHR11573:SF6">
    <property type="entry name" value="RIBONUCLEOSIDE-DIPHOSPHATE REDUCTASE LARGE SUBUNIT"/>
    <property type="match status" value="1"/>
</dbReference>
<keyword evidence="11" id="KW-1185">Reference proteome</keyword>
<dbReference type="Gene3D" id="3.20.70.20">
    <property type="match status" value="1"/>
</dbReference>
<accession>B5LWI5</accession>
<keyword evidence="3 7" id="KW-0547">Nucleotide-binding</keyword>
<evidence type="ECO:0000256" key="2">
    <source>
        <dbReference type="ARBA" id="ARBA00022533"/>
    </source>
</evidence>
<dbReference type="GO" id="GO:0009263">
    <property type="term" value="P:deoxyribonucleotide biosynthetic process"/>
    <property type="evidence" value="ECO:0007669"/>
    <property type="project" value="UniProtKB-KW"/>
</dbReference>
<dbReference type="CDD" id="cd01679">
    <property type="entry name" value="RNR_I"/>
    <property type="match status" value="1"/>
</dbReference>
<comment type="catalytic activity">
    <reaction evidence="8">
        <text>a 2'-deoxyribonucleoside 5'-diphosphate + [thioredoxin]-disulfide + H2O = a ribonucleoside 5'-diphosphate + [thioredoxin]-dithiol</text>
        <dbReference type="Rhea" id="RHEA:23252"/>
        <dbReference type="Rhea" id="RHEA-COMP:10698"/>
        <dbReference type="Rhea" id="RHEA-COMP:10700"/>
        <dbReference type="ChEBI" id="CHEBI:15377"/>
        <dbReference type="ChEBI" id="CHEBI:29950"/>
        <dbReference type="ChEBI" id="CHEBI:50058"/>
        <dbReference type="ChEBI" id="CHEBI:57930"/>
        <dbReference type="ChEBI" id="CHEBI:73316"/>
        <dbReference type="EC" id="1.17.4.1"/>
    </reaction>
</comment>
<comment type="function">
    <text evidence="8">Provides the precursors necessary for DNA synthesis. Catalyzes the biosynthesis of deoxyribonucleotides from the corresponding ribonucleotides.</text>
</comment>
<dbReference type="InterPro" id="IPR000788">
    <property type="entry name" value="RNR_lg_C"/>
</dbReference>
<evidence type="ECO:0000256" key="6">
    <source>
        <dbReference type="ARBA" id="ARBA00023116"/>
    </source>
</evidence>
<keyword evidence="2" id="KW-0021">Allosteric enzyme</keyword>
<reference evidence="10 11" key="1">
    <citation type="journal article" date="2009" name="Virology">
        <title>Genomic analysis of the smallest giant virus--Feldmannia sp. virus 158.</title>
        <authorList>
            <person name="Schroeder D.C."/>
            <person name="Park Y."/>
            <person name="Yoon H.M."/>
            <person name="Lee Y.S."/>
            <person name="Kang S.W."/>
            <person name="Meints R.H."/>
            <person name="Ivey R.G."/>
            <person name="Choi T.J."/>
        </authorList>
    </citation>
    <scope>NUCLEOTIDE SEQUENCE [LARGE SCALE GENOMIC DNA]</scope>
    <source>
        <strain evidence="10">FsV-158</strain>
    </source>
</reference>
<keyword evidence="5 8" id="KW-0560">Oxidoreductase</keyword>
<dbReference type="InterPro" id="IPR005144">
    <property type="entry name" value="ATP-cone_dom"/>
</dbReference>
<evidence type="ECO:0000313" key="11">
    <source>
        <dbReference type="Proteomes" id="UP000204092"/>
    </source>
</evidence>
<proteinExistence type="inferred from homology"/>
<sequence length="773" mass="86881">MYVIKRSQRRENVMFDKITTRVRKLCEGLDSDFVDPVEVTMRVNQGIYAGVTTVELDLLAAETCAFMSTNHPDYSILAARICLSNLYKETESCYKTLVQKMREYVNPETSQHAPLVSEELASVVANNSKVIQEALDEVLENYDYFAFKTLEKSYLLKMDGRVSERPHQLLMRVAIGIHGHDMPNVLRAFRDMRDKRYTMATPTLFNAGTPVPQMSSCFLMTNKADSISGIFDSLKDCATISKYAGGIGISVHDVRARGSYIRGTNGTSNGLVPMLRVFNNAARYVDQGGGRRKGSFAVYLEPWHADVQAFIDLRKNHGNDLERARDLFYALWVPDLFMKRVEKNSAWSLFCPNECPGLSDVCGSRFEDLYARYESQGKARKVMDARKLWDQIVDVQVETGTPYILFKDSVNAKSNQQHLGVIKSSNLCTEIVEYTSPDEIAVCNLGSINLSTFVRDAYTSTASFDLEELVNFAGRMVLNLNRVIDKNFYPVPEAENSNLKHRPIGIGVQGFADALVMMRLPYDSVDAAGLNLNIFESIYYGAMKQSVHLARSDGGPHESFRGSPLEQGIFQFDLWGVKPSGLYDWEALRADVIKHGVKNALLVAPMPTASTAQILGNNESFEPFTSNVYNRRVLAGEFPVINKHLLRDLTSLGVWGDKVKNQLLRANGSVQNIPQIPEDIKALYKTVWEIPQRVILDHAAARGPFICQSQSMNIHMAEPSRGKITSMLFYGWRKGLKTGMYYLRTRPKADSIQFALEKSVKNHEEDTCLTCSS</sequence>
<dbReference type="InterPro" id="IPR039718">
    <property type="entry name" value="Rrm1"/>
</dbReference>
<evidence type="ECO:0000256" key="8">
    <source>
        <dbReference type="RuleBase" id="RU003410"/>
    </source>
</evidence>
<dbReference type="PROSITE" id="PS51161">
    <property type="entry name" value="ATP_CONE"/>
    <property type="match status" value="1"/>
</dbReference>
<dbReference type="EC" id="1.17.4.1" evidence="8"/>
<dbReference type="Proteomes" id="UP000204092">
    <property type="component" value="Segment"/>
</dbReference>
<dbReference type="PANTHER" id="PTHR11573">
    <property type="entry name" value="RIBONUCLEOSIDE-DIPHOSPHATE REDUCTASE LARGE CHAIN"/>
    <property type="match status" value="1"/>
</dbReference>
<dbReference type="GO" id="GO:0004748">
    <property type="term" value="F:ribonucleoside-diphosphate reductase activity, thioredoxin disulfide as acceptor"/>
    <property type="evidence" value="ECO:0007669"/>
    <property type="project" value="UniProtKB-EC"/>
</dbReference>
<dbReference type="EMBL" id="EU916176">
    <property type="protein sequence ID" value="ACH46848.1"/>
    <property type="molecule type" value="Genomic_DNA"/>
</dbReference>
<dbReference type="NCBIfam" id="TIGR02506">
    <property type="entry name" value="NrdE_NrdA"/>
    <property type="match status" value="1"/>
</dbReference>
<keyword evidence="6 8" id="KW-0215">Deoxyribonucleotide synthesis</keyword>
<organism evidence="10 11">
    <name type="scientific">Feldmannia species virus</name>
    <dbReference type="NCBI Taxonomy" id="39420"/>
    <lineage>
        <taxon>Viruses</taxon>
        <taxon>Varidnaviria</taxon>
        <taxon>Bamfordvirae</taxon>
        <taxon>Nucleocytoviricota</taxon>
        <taxon>Megaviricetes</taxon>
        <taxon>Algavirales</taxon>
        <taxon>Phycodnaviridae</taxon>
        <taxon>Phaeovirus</taxon>
        <taxon>Phaeovirus feldmanniae</taxon>
    </lineage>
</organism>
<dbReference type="UniPathway" id="UPA00326"/>
<dbReference type="SUPFAM" id="SSF48168">
    <property type="entry name" value="R1 subunit of ribonucleotide reductase, N-terminal domain"/>
    <property type="match status" value="1"/>
</dbReference>
<dbReference type="Pfam" id="PF00317">
    <property type="entry name" value="Ribonuc_red_lgN"/>
    <property type="match status" value="1"/>
</dbReference>
<evidence type="ECO:0000256" key="7">
    <source>
        <dbReference type="PROSITE-ProRule" id="PRU00492"/>
    </source>
</evidence>
<dbReference type="PRINTS" id="PR01183">
    <property type="entry name" value="RIBORDTASEM1"/>
</dbReference>